<keyword evidence="4" id="KW-1185">Reference proteome</keyword>
<accession>A0A5N5KIW8</accession>
<feature type="domain" description="Retrovirus-related Pol polyprotein from transposon TNT 1-94-like beta-barrel" evidence="2">
    <location>
        <begin position="188"/>
        <end position="257"/>
    </location>
</feature>
<sequence>MDVASRQTGTHAMQVSRFNRGNTRSGNPLAARVSGIGNPQMTRPSGAGYGDGKFKMGNYGDDRHGSYNKNGDDRHGSYNKKSCSYCDGDTHTVENCYYINGFPVGHKLHGKNIKPRNKRHTAYLADRDTIPAHHNNQHESPTFTTEEYNQLIALLRNQSGNFSRSNTTGIVTPTCNLSQHDPHSSIFWIMDSGASDHISCFEPTHDMTNTHHDFVGLPNGEKAEIKNVGSIKISETLTINGVLHVPQFNVNLLSVLACFLNSFPPSIVRDVLLSLNLEDIQQKHQQYCYYSSGSLNPQSVTQQLLDCPSIQPIVSNYACQLMLTVHNVNLIALICCENSALKRDVKWCVLKPLMARMNSSRKERRAVRVKKVEKKEEGFASRMIHLPRTVCAMNANFMAEL</sequence>
<evidence type="ECO:0000256" key="1">
    <source>
        <dbReference type="SAM" id="MobiDB-lite"/>
    </source>
</evidence>
<dbReference type="AlphaFoldDB" id="A0A5N5KIW8"/>
<proteinExistence type="predicted"/>
<feature type="compositionally biased region" description="Polar residues" evidence="1">
    <location>
        <begin position="1"/>
        <end position="26"/>
    </location>
</feature>
<gene>
    <name evidence="3" type="ORF">DKX38_020331</name>
</gene>
<feature type="region of interest" description="Disordered" evidence="1">
    <location>
        <begin position="1"/>
        <end position="54"/>
    </location>
</feature>
<dbReference type="EMBL" id="VDCV01000013">
    <property type="protein sequence ID" value="KAB5530250.1"/>
    <property type="molecule type" value="Genomic_DNA"/>
</dbReference>
<organism evidence="3 4">
    <name type="scientific">Salix brachista</name>
    <dbReference type="NCBI Taxonomy" id="2182728"/>
    <lineage>
        <taxon>Eukaryota</taxon>
        <taxon>Viridiplantae</taxon>
        <taxon>Streptophyta</taxon>
        <taxon>Embryophyta</taxon>
        <taxon>Tracheophyta</taxon>
        <taxon>Spermatophyta</taxon>
        <taxon>Magnoliopsida</taxon>
        <taxon>eudicotyledons</taxon>
        <taxon>Gunneridae</taxon>
        <taxon>Pentapetalae</taxon>
        <taxon>rosids</taxon>
        <taxon>fabids</taxon>
        <taxon>Malpighiales</taxon>
        <taxon>Salicaceae</taxon>
        <taxon>Saliceae</taxon>
        <taxon>Salix</taxon>
    </lineage>
</organism>
<dbReference type="Pfam" id="PF22936">
    <property type="entry name" value="Pol_BBD"/>
    <property type="match status" value="1"/>
</dbReference>
<comment type="caution">
    <text evidence="3">The sequence shown here is derived from an EMBL/GenBank/DDBJ whole genome shotgun (WGS) entry which is preliminary data.</text>
</comment>
<protein>
    <recommendedName>
        <fullName evidence="2">Retrovirus-related Pol polyprotein from transposon TNT 1-94-like beta-barrel domain-containing protein</fullName>
    </recommendedName>
</protein>
<evidence type="ECO:0000313" key="4">
    <source>
        <dbReference type="Proteomes" id="UP000326939"/>
    </source>
</evidence>
<dbReference type="InterPro" id="IPR054722">
    <property type="entry name" value="PolX-like_BBD"/>
</dbReference>
<dbReference type="Proteomes" id="UP000326939">
    <property type="component" value="Chromosome 13"/>
</dbReference>
<evidence type="ECO:0000259" key="2">
    <source>
        <dbReference type="Pfam" id="PF22936"/>
    </source>
</evidence>
<evidence type="ECO:0000313" key="3">
    <source>
        <dbReference type="EMBL" id="KAB5530250.1"/>
    </source>
</evidence>
<name>A0A5N5KIW8_9ROSI</name>
<reference evidence="4" key="1">
    <citation type="journal article" date="2019" name="Gigascience">
        <title>De novo genome assembly of the endangered Acer yangbiense, a plant species with extremely small populations endemic to Yunnan Province, China.</title>
        <authorList>
            <person name="Yang J."/>
            <person name="Wariss H.M."/>
            <person name="Tao L."/>
            <person name="Zhang R."/>
            <person name="Yun Q."/>
            <person name="Hollingsworth P."/>
            <person name="Dao Z."/>
            <person name="Luo G."/>
            <person name="Guo H."/>
            <person name="Ma Y."/>
            <person name="Sun W."/>
        </authorList>
    </citation>
    <scope>NUCLEOTIDE SEQUENCE [LARGE SCALE GENOMIC DNA]</scope>
    <source>
        <strain evidence="4">cv. br00</strain>
    </source>
</reference>